<sequence>MINNRLKEIRGELSQKLIAESIGITQQQYSKIERNVGVPSFEVALKISHFFRKSVEEIFFMNLDNN</sequence>
<keyword evidence="3" id="KW-1185">Reference proteome</keyword>
<reference evidence="2 3" key="1">
    <citation type="submission" date="2022-04" db="EMBL/GenBank/DDBJ databases">
        <title>Genome sequence of C. roseum typestrain.</title>
        <authorList>
            <person name="Poehlein A."/>
            <person name="Schoch T."/>
            <person name="Duerre P."/>
            <person name="Daniel R."/>
        </authorList>
    </citation>
    <scope>NUCLEOTIDE SEQUENCE [LARGE SCALE GENOMIC DNA]</scope>
    <source>
        <strain evidence="2 3">DSM 7320</strain>
    </source>
</reference>
<dbReference type="KEGG" id="crw:CROST_033150"/>
<dbReference type="RefSeq" id="WP_207651330.1">
    <property type="nucleotide sequence ID" value="NZ_CP096983.1"/>
</dbReference>
<evidence type="ECO:0000313" key="3">
    <source>
        <dbReference type="Proteomes" id="UP000190951"/>
    </source>
</evidence>
<dbReference type="InterPro" id="IPR001387">
    <property type="entry name" value="Cro/C1-type_HTH"/>
</dbReference>
<dbReference type="SUPFAM" id="SSF47413">
    <property type="entry name" value="lambda repressor-like DNA-binding domains"/>
    <property type="match status" value="1"/>
</dbReference>
<dbReference type="CDD" id="cd00093">
    <property type="entry name" value="HTH_XRE"/>
    <property type="match status" value="1"/>
</dbReference>
<dbReference type="Gene3D" id="1.10.260.40">
    <property type="entry name" value="lambda repressor-like DNA-binding domains"/>
    <property type="match status" value="1"/>
</dbReference>
<dbReference type="GO" id="GO:0003677">
    <property type="term" value="F:DNA binding"/>
    <property type="evidence" value="ECO:0007669"/>
    <property type="project" value="UniProtKB-KW"/>
</dbReference>
<dbReference type="SMART" id="SM00530">
    <property type="entry name" value="HTH_XRE"/>
    <property type="match status" value="1"/>
</dbReference>
<dbReference type="STRING" id="84029.CROST_28880"/>
<protein>
    <submittedName>
        <fullName evidence="2">Uncharacterized protein</fullName>
    </submittedName>
</protein>
<dbReference type="InterPro" id="IPR010982">
    <property type="entry name" value="Lambda_DNA-bd_dom_sf"/>
</dbReference>
<name>A0A1S8L3A3_9CLOT</name>
<dbReference type="PANTHER" id="PTHR46558:SF11">
    <property type="entry name" value="HTH-TYPE TRANSCRIPTIONAL REGULATOR XRE"/>
    <property type="match status" value="1"/>
</dbReference>
<accession>A0A1S8L3A3</accession>
<proteinExistence type="predicted"/>
<dbReference type="EMBL" id="CP096983">
    <property type="protein sequence ID" value="URZ12592.1"/>
    <property type="molecule type" value="Genomic_DNA"/>
</dbReference>
<dbReference type="Proteomes" id="UP000190951">
    <property type="component" value="Chromosome"/>
</dbReference>
<evidence type="ECO:0000256" key="1">
    <source>
        <dbReference type="ARBA" id="ARBA00023125"/>
    </source>
</evidence>
<organism evidence="2 3">
    <name type="scientific">Clostridium felsineum</name>
    <dbReference type="NCBI Taxonomy" id="36839"/>
    <lineage>
        <taxon>Bacteria</taxon>
        <taxon>Bacillati</taxon>
        <taxon>Bacillota</taxon>
        <taxon>Clostridia</taxon>
        <taxon>Eubacteriales</taxon>
        <taxon>Clostridiaceae</taxon>
        <taxon>Clostridium</taxon>
    </lineage>
</organism>
<keyword evidence="1" id="KW-0238">DNA-binding</keyword>
<gene>
    <name evidence="2" type="ORF">CROST_033150</name>
</gene>
<dbReference type="PROSITE" id="PS50943">
    <property type="entry name" value="HTH_CROC1"/>
    <property type="match status" value="1"/>
</dbReference>
<dbReference type="PANTHER" id="PTHR46558">
    <property type="entry name" value="TRACRIPTIONAL REGULATORY PROTEIN-RELATED-RELATED"/>
    <property type="match status" value="1"/>
</dbReference>
<dbReference type="AlphaFoldDB" id="A0A1S8L3A3"/>
<dbReference type="Pfam" id="PF01381">
    <property type="entry name" value="HTH_3"/>
    <property type="match status" value="1"/>
</dbReference>
<evidence type="ECO:0000313" key="2">
    <source>
        <dbReference type="EMBL" id="URZ12592.1"/>
    </source>
</evidence>